<organism evidence="3 4">
    <name type="scientific">Frondihabitans cladoniiphilus</name>
    <dbReference type="NCBI Taxonomy" id="715785"/>
    <lineage>
        <taxon>Bacteria</taxon>
        <taxon>Bacillati</taxon>
        <taxon>Actinomycetota</taxon>
        <taxon>Actinomycetes</taxon>
        <taxon>Micrococcales</taxon>
        <taxon>Microbacteriaceae</taxon>
        <taxon>Frondihabitans</taxon>
    </lineage>
</organism>
<proteinExistence type="predicted"/>
<protein>
    <submittedName>
        <fullName evidence="3">ABC transporter substrate-binding protein</fullName>
    </submittedName>
</protein>
<feature type="domain" description="Solute-binding protein family 5" evidence="2">
    <location>
        <begin position="43"/>
        <end position="395"/>
    </location>
</feature>
<gene>
    <name evidence="3" type="ORF">GCM10025780_26560</name>
</gene>
<evidence type="ECO:0000256" key="1">
    <source>
        <dbReference type="ARBA" id="ARBA00022729"/>
    </source>
</evidence>
<dbReference type="Gene3D" id="3.10.105.10">
    <property type="entry name" value="Dipeptide-binding Protein, Domain 3"/>
    <property type="match status" value="1"/>
</dbReference>
<keyword evidence="1" id="KW-0732">Signal</keyword>
<dbReference type="Pfam" id="PF00496">
    <property type="entry name" value="SBP_bac_5"/>
    <property type="match status" value="1"/>
</dbReference>
<dbReference type="Proteomes" id="UP001501295">
    <property type="component" value="Unassembled WGS sequence"/>
</dbReference>
<reference evidence="4" key="1">
    <citation type="journal article" date="2019" name="Int. J. Syst. Evol. Microbiol.">
        <title>The Global Catalogue of Microorganisms (GCM) 10K type strain sequencing project: providing services to taxonomists for standard genome sequencing and annotation.</title>
        <authorList>
            <consortium name="The Broad Institute Genomics Platform"/>
            <consortium name="The Broad Institute Genome Sequencing Center for Infectious Disease"/>
            <person name="Wu L."/>
            <person name="Ma J."/>
        </authorList>
    </citation>
    <scope>NUCLEOTIDE SEQUENCE [LARGE SCALE GENOMIC DNA]</scope>
    <source>
        <strain evidence="4">JCM 18956</strain>
    </source>
</reference>
<accession>A0ABP8W4G2</accession>
<keyword evidence="4" id="KW-1185">Reference proteome</keyword>
<dbReference type="InterPro" id="IPR039424">
    <property type="entry name" value="SBP_5"/>
</dbReference>
<evidence type="ECO:0000313" key="3">
    <source>
        <dbReference type="EMBL" id="GAA4680088.1"/>
    </source>
</evidence>
<comment type="caution">
    <text evidence="3">The sequence shown here is derived from an EMBL/GenBank/DDBJ whole genome shotgun (WGS) entry which is preliminary data.</text>
</comment>
<dbReference type="SUPFAM" id="SSF53850">
    <property type="entry name" value="Periplasmic binding protein-like II"/>
    <property type="match status" value="1"/>
</dbReference>
<dbReference type="Gene3D" id="3.90.76.10">
    <property type="entry name" value="Dipeptide-binding Protein, Domain 1"/>
    <property type="match status" value="1"/>
</dbReference>
<evidence type="ECO:0000259" key="2">
    <source>
        <dbReference type="Pfam" id="PF00496"/>
    </source>
</evidence>
<dbReference type="CDD" id="cd00995">
    <property type="entry name" value="PBP2_NikA_DppA_OppA_like"/>
    <property type="match status" value="1"/>
</dbReference>
<dbReference type="PANTHER" id="PTHR30290:SF38">
    <property type="entry name" value="D,D-DIPEPTIDE-BINDING PERIPLASMIC PROTEIN DDPA-RELATED"/>
    <property type="match status" value="1"/>
</dbReference>
<dbReference type="InterPro" id="IPR000914">
    <property type="entry name" value="SBP_5_dom"/>
</dbReference>
<dbReference type="InterPro" id="IPR030678">
    <property type="entry name" value="Peptide/Ni-bd"/>
</dbReference>
<dbReference type="PIRSF" id="PIRSF002741">
    <property type="entry name" value="MppA"/>
    <property type="match status" value="1"/>
</dbReference>
<evidence type="ECO:0000313" key="4">
    <source>
        <dbReference type="Proteomes" id="UP001501295"/>
    </source>
</evidence>
<dbReference type="PANTHER" id="PTHR30290">
    <property type="entry name" value="PERIPLASMIC BINDING COMPONENT OF ABC TRANSPORTER"/>
    <property type="match status" value="1"/>
</dbReference>
<dbReference type="EMBL" id="BAABLM010000005">
    <property type="protein sequence ID" value="GAA4680088.1"/>
    <property type="molecule type" value="Genomic_DNA"/>
</dbReference>
<sequence>MLTVAQPADLTSDDPVIDNGLYSLNVFHAVFDQLTQISPAGAIEPKLATKYVSSNGGKTWTFTIQKDAKFSDGTDETADDVAYSFQAVQANPKSLNQIYTKNIASVKAVDKTTVQFDLTNADANFPRIAYYISVVPQALYSKEGTDGFVKAPIGAGPYTLVKWTPGTSVVLKANDSYWGGAPKIKNVTVVPVADTDSRLNSLLSGSADLAALAPSQLSQAQASTTSTVKQAQSNQDVYLGYNTSATWLSDPNFREAVSLAVDRKTIISTVLNGLGTIGTASSVAPNVNGYDSSLSAMKFDLKKAKALVKASGYDGTAIPFQYATNGGIAQSDELAQSIEAELKAAGINVTLQGSDTASFNLSWSSKSLKGLYLQQFSPSMMDAATTLNYLYGPTGEALFSDPDINSLITEASGTTDPTARKAVIAKIWGINADKTYLSNLYYTKAIYGVANDLNWTPRADGMLDFVHASYK</sequence>
<name>A0ABP8W4G2_9MICO</name>
<dbReference type="Gene3D" id="3.40.190.10">
    <property type="entry name" value="Periplasmic binding protein-like II"/>
    <property type="match status" value="1"/>
</dbReference>